<dbReference type="PROSITE" id="PS00108">
    <property type="entry name" value="PROTEIN_KINASE_ST"/>
    <property type="match status" value="1"/>
</dbReference>
<dbReference type="SUPFAM" id="SSF56112">
    <property type="entry name" value="Protein kinase-like (PK-like)"/>
    <property type="match status" value="1"/>
</dbReference>
<dbReference type="InterPro" id="IPR000719">
    <property type="entry name" value="Prot_kinase_dom"/>
</dbReference>
<gene>
    <name evidence="9" type="ORF">CKAN_01905000</name>
</gene>
<dbReference type="Pfam" id="PF00069">
    <property type="entry name" value="Pkinase"/>
    <property type="match status" value="1"/>
</dbReference>
<evidence type="ECO:0000259" key="8">
    <source>
        <dbReference type="PROSITE" id="PS50011"/>
    </source>
</evidence>
<dbReference type="InterPro" id="IPR017441">
    <property type="entry name" value="Protein_kinase_ATP_BS"/>
</dbReference>
<dbReference type="SMART" id="SM00220">
    <property type="entry name" value="S_TKc"/>
    <property type="match status" value="1"/>
</dbReference>
<dbReference type="Gene3D" id="3.30.200.20">
    <property type="entry name" value="Phosphorylase Kinase, domain 1"/>
    <property type="match status" value="1"/>
</dbReference>
<evidence type="ECO:0000256" key="5">
    <source>
        <dbReference type="PROSITE-ProRule" id="PRU10141"/>
    </source>
</evidence>
<dbReference type="AlphaFoldDB" id="A0A443PGS4"/>
<dbReference type="EMBL" id="QPKB01000008">
    <property type="protein sequence ID" value="RWR89975.1"/>
    <property type="molecule type" value="Genomic_DNA"/>
</dbReference>
<keyword evidence="6" id="KW-0723">Serine/threonine-protein kinase</keyword>
<dbReference type="PROSITE" id="PS50011">
    <property type="entry name" value="PROTEIN_KINASE_DOM"/>
    <property type="match status" value="1"/>
</dbReference>
<comment type="caution">
    <text evidence="9">The sequence shown here is derived from an EMBL/GenBank/DDBJ whole genome shotgun (WGS) entry which is preliminary data.</text>
</comment>
<evidence type="ECO:0000256" key="6">
    <source>
        <dbReference type="RuleBase" id="RU000304"/>
    </source>
</evidence>
<evidence type="ECO:0000313" key="9">
    <source>
        <dbReference type="EMBL" id="RWR89975.1"/>
    </source>
</evidence>
<keyword evidence="3 9" id="KW-0418">Kinase</keyword>
<sequence>MGYFTCRKESAVATCNSYNRGIHQKKKKKKRKSKADKAENFSGLRLFSYEELESATNGFSSENLLGKGSHGSVYKAVLDKGKLVVAVKKNTVSSSSSEENNSNSSSSYNNTTTTTTPGENEIEILSRIRDPGLVNILGFSVGSNEKRLIVVEFMANGTLYDHLHCNLRLPSWGKRVRFALQTAKAVEALHSANPPVIHRDIKSSNVLVDENWNARLGDFGLALRGHVEDVRLRSTPPAGTLGYLDPSYLTPQNLSSKSDVFSFGILLLEIISGRNAIDVNYSPPSVIDWALPLVKQGEFDGLYDPRIGPPKDLFVRRQLAVLAARCVRSIAERRPSMGEVVNCLKIVSKRSCSPIWNNLTNRMKKLAQEKWEVDGSSISNASIEKISMELKPVSRNSLRNRKVSNVQSDVNFVKEPVVSVVGCSDCTDMTHLLSEMNLGSVSKEGNPLAAGKMGLPVRMTGTKLRRSRSGGISRTGRVRNLLRNLGFCNLKP</sequence>
<protein>
    <submittedName>
        <fullName evidence="9">Protein kinase domain-containing protein</fullName>
    </submittedName>
</protein>
<evidence type="ECO:0000313" key="10">
    <source>
        <dbReference type="Proteomes" id="UP000283530"/>
    </source>
</evidence>
<keyword evidence="10" id="KW-1185">Reference proteome</keyword>
<feature type="domain" description="Protein kinase" evidence="8">
    <location>
        <begin position="59"/>
        <end position="347"/>
    </location>
</feature>
<reference evidence="9 10" key="1">
    <citation type="journal article" date="2019" name="Nat. Plants">
        <title>Stout camphor tree genome fills gaps in understanding of flowering plant genome evolution.</title>
        <authorList>
            <person name="Chaw S.M."/>
            <person name="Liu Y.C."/>
            <person name="Wu Y.W."/>
            <person name="Wang H.Y."/>
            <person name="Lin C.I."/>
            <person name="Wu C.S."/>
            <person name="Ke H.M."/>
            <person name="Chang L.Y."/>
            <person name="Hsu C.Y."/>
            <person name="Yang H.T."/>
            <person name="Sudianto E."/>
            <person name="Hsu M.H."/>
            <person name="Wu K.P."/>
            <person name="Wang L.N."/>
            <person name="Leebens-Mack J.H."/>
            <person name="Tsai I.J."/>
        </authorList>
    </citation>
    <scope>NUCLEOTIDE SEQUENCE [LARGE SCALE GENOMIC DNA]</scope>
    <source>
        <strain evidence="10">cv. Chaw 1501</strain>
        <tissue evidence="9">Young leaves</tissue>
    </source>
</reference>
<dbReference type="InterPro" id="IPR008271">
    <property type="entry name" value="Ser/Thr_kinase_AS"/>
</dbReference>
<evidence type="ECO:0000256" key="3">
    <source>
        <dbReference type="ARBA" id="ARBA00022777"/>
    </source>
</evidence>
<organism evidence="9 10">
    <name type="scientific">Cinnamomum micranthum f. kanehirae</name>
    <dbReference type="NCBI Taxonomy" id="337451"/>
    <lineage>
        <taxon>Eukaryota</taxon>
        <taxon>Viridiplantae</taxon>
        <taxon>Streptophyta</taxon>
        <taxon>Embryophyta</taxon>
        <taxon>Tracheophyta</taxon>
        <taxon>Spermatophyta</taxon>
        <taxon>Magnoliopsida</taxon>
        <taxon>Magnoliidae</taxon>
        <taxon>Laurales</taxon>
        <taxon>Lauraceae</taxon>
        <taxon>Cinnamomum</taxon>
    </lineage>
</organism>
<accession>A0A443PGS4</accession>
<dbReference type="PANTHER" id="PTHR46146:SF23">
    <property type="entry name" value="PROTEIN KINASE DOMAIN-CONTAINING PROTEIN"/>
    <property type="match status" value="1"/>
</dbReference>
<dbReference type="FunFam" id="1.10.510.10:FF:000540">
    <property type="entry name" value="Serine/threonine-protein kinase-like protein"/>
    <property type="match status" value="1"/>
</dbReference>
<keyword evidence="4 5" id="KW-0067">ATP-binding</keyword>
<dbReference type="GO" id="GO:0005524">
    <property type="term" value="F:ATP binding"/>
    <property type="evidence" value="ECO:0007669"/>
    <property type="project" value="UniProtKB-UniRule"/>
</dbReference>
<proteinExistence type="inferred from homology"/>
<feature type="binding site" evidence="5">
    <location>
        <position position="89"/>
    </location>
    <ligand>
        <name>ATP</name>
        <dbReference type="ChEBI" id="CHEBI:30616"/>
    </ligand>
</feature>
<name>A0A443PGS4_9MAGN</name>
<evidence type="ECO:0000256" key="7">
    <source>
        <dbReference type="SAM" id="MobiDB-lite"/>
    </source>
</evidence>
<dbReference type="STRING" id="337451.A0A443PGS4"/>
<dbReference type="PANTHER" id="PTHR46146">
    <property type="entry name" value="SERINE/THREONINE-PROTEIN KINASE-LIKE PROTEIN CCR4"/>
    <property type="match status" value="1"/>
</dbReference>
<keyword evidence="1" id="KW-0808">Transferase</keyword>
<comment type="similarity">
    <text evidence="6">Belongs to the protein kinase superfamily.</text>
</comment>
<dbReference type="GO" id="GO:0004674">
    <property type="term" value="F:protein serine/threonine kinase activity"/>
    <property type="evidence" value="ECO:0007669"/>
    <property type="project" value="UniProtKB-KW"/>
</dbReference>
<keyword evidence="2 5" id="KW-0547">Nucleotide-binding</keyword>
<feature type="region of interest" description="Disordered" evidence="7">
    <location>
        <begin position="90"/>
        <end position="117"/>
    </location>
</feature>
<evidence type="ECO:0000256" key="4">
    <source>
        <dbReference type="ARBA" id="ARBA00022840"/>
    </source>
</evidence>
<dbReference type="PROSITE" id="PS00107">
    <property type="entry name" value="PROTEIN_KINASE_ATP"/>
    <property type="match status" value="1"/>
</dbReference>
<dbReference type="OrthoDB" id="4062651at2759"/>
<evidence type="ECO:0000256" key="2">
    <source>
        <dbReference type="ARBA" id="ARBA00022741"/>
    </source>
</evidence>
<dbReference type="Proteomes" id="UP000283530">
    <property type="component" value="Unassembled WGS sequence"/>
</dbReference>
<dbReference type="Gene3D" id="1.10.510.10">
    <property type="entry name" value="Transferase(Phosphotransferase) domain 1"/>
    <property type="match status" value="1"/>
</dbReference>
<dbReference type="InterPro" id="IPR011009">
    <property type="entry name" value="Kinase-like_dom_sf"/>
</dbReference>
<evidence type="ECO:0000256" key="1">
    <source>
        <dbReference type="ARBA" id="ARBA00022679"/>
    </source>
</evidence>